<name>A0A8T2IRW7_9PIPI</name>
<comment type="subcellular location">
    <subcellularLocation>
        <location evidence="1">Membrane</location>
        <topology evidence="1">Single-pass type I membrane protein</topology>
    </subcellularLocation>
</comment>
<dbReference type="InterPro" id="IPR036179">
    <property type="entry name" value="Ig-like_dom_sf"/>
</dbReference>
<evidence type="ECO:0000256" key="10">
    <source>
        <dbReference type="SAM" id="Phobius"/>
    </source>
</evidence>
<proteinExistence type="predicted"/>
<feature type="chain" id="PRO_5035868259" description="Ig-like domain-containing protein" evidence="11">
    <location>
        <begin position="28"/>
        <end position="221"/>
    </location>
</feature>
<feature type="signal peptide" evidence="11">
    <location>
        <begin position="1"/>
        <end position="27"/>
    </location>
</feature>
<keyword evidence="5 10" id="KW-0472">Membrane</keyword>
<dbReference type="SUPFAM" id="SSF48726">
    <property type="entry name" value="Immunoglobulin"/>
    <property type="match status" value="1"/>
</dbReference>
<dbReference type="AlphaFoldDB" id="A0A8T2IRW7"/>
<evidence type="ECO:0000256" key="5">
    <source>
        <dbReference type="ARBA" id="ARBA00023136"/>
    </source>
</evidence>
<reference evidence="13" key="1">
    <citation type="thesis" date="2020" institute="ProQuest LLC" country="789 East Eisenhower Parkway, Ann Arbor, MI, USA">
        <title>Comparative Genomics and Chromosome Evolution.</title>
        <authorList>
            <person name="Mudd A.B."/>
        </authorList>
    </citation>
    <scope>NUCLEOTIDE SEQUENCE</scope>
    <source>
        <strain evidence="13">Female2</strain>
        <tissue evidence="13">Blood</tissue>
    </source>
</reference>
<dbReference type="EMBL" id="JAACNH010000008">
    <property type="protein sequence ID" value="KAG8434503.1"/>
    <property type="molecule type" value="Genomic_DNA"/>
</dbReference>
<evidence type="ECO:0000256" key="8">
    <source>
        <dbReference type="ARBA" id="ARBA00023319"/>
    </source>
</evidence>
<dbReference type="PANTHER" id="PTHR13869">
    <property type="entry name" value="MYELIN P0 RELATED"/>
    <property type="match status" value="1"/>
</dbReference>
<gene>
    <name evidence="13" type="ORF">GDO86_012762</name>
</gene>
<protein>
    <recommendedName>
        <fullName evidence="12">Ig-like domain-containing protein</fullName>
    </recommendedName>
</protein>
<dbReference type="InterPro" id="IPR000920">
    <property type="entry name" value="Myelin_P0-rel"/>
</dbReference>
<feature type="region of interest" description="Disordered" evidence="9">
    <location>
        <begin position="185"/>
        <end position="221"/>
    </location>
</feature>
<feature type="domain" description="Ig-like" evidence="12">
    <location>
        <begin position="12"/>
        <end position="139"/>
    </location>
</feature>
<keyword evidence="3 11" id="KW-0732">Signal</keyword>
<dbReference type="PANTHER" id="PTHR13869:SF3">
    <property type="entry name" value="SODIUM CHANNEL SUBUNIT BETA-2"/>
    <property type="match status" value="1"/>
</dbReference>
<organism evidence="13 14">
    <name type="scientific">Hymenochirus boettgeri</name>
    <name type="common">Congo dwarf clawed frog</name>
    <dbReference type="NCBI Taxonomy" id="247094"/>
    <lineage>
        <taxon>Eukaryota</taxon>
        <taxon>Metazoa</taxon>
        <taxon>Chordata</taxon>
        <taxon>Craniata</taxon>
        <taxon>Vertebrata</taxon>
        <taxon>Euteleostomi</taxon>
        <taxon>Amphibia</taxon>
        <taxon>Batrachia</taxon>
        <taxon>Anura</taxon>
        <taxon>Pipoidea</taxon>
        <taxon>Pipidae</taxon>
        <taxon>Pipinae</taxon>
        <taxon>Hymenochirus</taxon>
    </lineage>
</organism>
<evidence type="ECO:0000313" key="14">
    <source>
        <dbReference type="Proteomes" id="UP000812440"/>
    </source>
</evidence>
<comment type="caution">
    <text evidence="13">The sequence shown here is derived from an EMBL/GenBank/DDBJ whole genome shotgun (WGS) entry which is preliminary data.</text>
</comment>
<evidence type="ECO:0000256" key="4">
    <source>
        <dbReference type="ARBA" id="ARBA00022989"/>
    </source>
</evidence>
<feature type="compositionally biased region" description="Basic and acidic residues" evidence="9">
    <location>
        <begin position="193"/>
        <end position="205"/>
    </location>
</feature>
<dbReference type="InterPro" id="IPR013106">
    <property type="entry name" value="Ig_V-set"/>
</dbReference>
<evidence type="ECO:0000313" key="13">
    <source>
        <dbReference type="EMBL" id="KAG8434503.1"/>
    </source>
</evidence>
<dbReference type="Proteomes" id="UP000812440">
    <property type="component" value="Chromosome 7"/>
</dbReference>
<evidence type="ECO:0000256" key="6">
    <source>
        <dbReference type="ARBA" id="ARBA00023157"/>
    </source>
</evidence>
<keyword evidence="2 10" id="KW-0812">Transmembrane</keyword>
<dbReference type="Gene3D" id="2.60.40.10">
    <property type="entry name" value="Immunoglobulins"/>
    <property type="match status" value="1"/>
</dbReference>
<evidence type="ECO:0000259" key="12">
    <source>
        <dbReference type="PROSITE" id="PS50835"/>
    </source>
</evidence>
<evidence type="ECO:0000256" key="3">
    <source>
        <dbReference type="ARBA" id="ARBA00022729"/>
    </source>
</evidence>
<dbReference type="GO" id="GO:0005886">
    <property type="term" value="C:plasma membrane"/>
    <property type="evidence" value="ECO:0007669"/>
    <property type="project" value="TreeGrafter"/>
</dbReference>
<keyword evidence="8" id="KW-0393">Immunoglobulin domain</keyword>
<evidence type="ECO:0000256" key="2">
    <source>
        <dbReference type="ARBA" id="ARBA00022692"/>
    </source>
</evidence>
<keyword evidence="4 10" id="KW-1133">Transmembrane helix</keyword>
<keyword evidence="7" id="KW-0325">Glycoprotein</keyword>
<evidence type="ECO:0000256" key="1">
    <source>
        <dbReference type="ARBA" id="ARBA00004479"/>
    </source>
</evidence>
<evidence type="ECO:0000256" key="7">
    <source>
        <dbReference type="ARBA" id="ARBA00023180"/>
    </source>
</evidence>
<accession>A0A8T2IRW7</accession>
<evidence type="ECO:0000256" key="11">
    <source>
        <dbReference type="SAM" id="SignalP"/>
    </source>
</evidence>
<keyword evidence="6" id="KW-1015">Disulfide bond</keyword>
<dbReference type="OrthoDB" id="8750716at2759"/>
<keyword evidence="14" id="KW-1185">Reference proteome</keyword>
<dbReference type="Pfam" id="PF07686">
    <property type="entry name" value="V-set"/>
    <property type="match status" value="1"/>
</dbReference>
<evidence type="ECO:0000256" key="9">
    <source>
        <dbReference type="SAM" id="MobiDB-lite"/>
    </source>
</evidence>
<dbReference type="PROSITE" id="PS50835">
    <property type="entry name" value="IG_LIKE"/>
    <property type="match status" value="1"/>
</dbReference>
<dbReference type="PRINTS" id="PR00213">
    <property type="entry name" value="MYELINP0"/>
</dbReference>
<feature type="transmembrane region" description="Helical" evidence="10">
    <location>
        <begin position="157"/>
        <end position="179"/>
    </location>
</feature>
<sequence>MGRREHSAPSGPSLVILALCLLAVVSGMEVIITPTVQALNGTDARLFCKFNSCYKMDNKLFSMNWTYKSCENCSEEMFIQYSNKKISYQRLEQFQNRVEFIGNPSKYDLTVVIREVQLQDKGEYRCYVLNPPDRDKGIGKINLQILTEVPPERDSTVAVLVGASVGGFLAIVILILVIVKCVRRKKQQNPNSEDQKTEEEVKTDGEGNPGGELKATIPEVP</sequence>
<dbReference type="InterPro" id="IPR013783">
    <property type="entry name" value="Ig-like_fold"/>
</dbReference>
<dbReference type="InterPro" id="IPR007110">
    <property type="entry name" value="Ig-like_dom"/>
</dbReference>